<dbReference type="InterPro" id="IPR038734">
    <property type="entry name" value="YhaN_AAA"/>
</dbReference>
<protein>
    <submittedName>
        <fullName evidence="3">AAA family ATPase</fullName>
    </submittedName>
</protein>
<evidence type="ECO:0000256" key="1">
    <source>
        <dbReference type="SAM" id="Coils"/>
    </source>
</evidence>
<organism evidence="3 4">
    <name type="scientific">Cohnella lubricantis</name>
    <dbReference type="NCBI Taxonomy" id="2163172"/>
    <lineage>
        <taxon>Bacteria</taxon>
        <taxon>Bacillati</taxon>
        <taxon>Bacillota</taxon>
        <taxon>Bacilli</taxon>
        <taxon>Bacillales</taxon>
        <taxon>Paenibacillaceae</taxon>
        <taxon>Cohnella</taxon>
    </lineage>
</organism>
<dbReference type="Gene3D" id="3.40.50.300">
    <property type="entry name" value="P-loop containing nucleotide triphosphate hydrolases"/>
    <property type="match status" value="1"/>
</dbReference>
<feature type="coiled-coil region" evidence="1">
    <location>
        <begin position="267"/>
        <end position="337"/>
    </location>
</feature>
<keyword evidence="4" id="KW-1185">Reference proteome</keyword>
<evidence type="ECO:0000313" key="3">
    <source>
        <dbReference type="EMBL" id="MBB6676468.1"/>
    </source>
</evidence>
<feature type="domain" description="YhaN AAA" evidence="2">
    <location>
        <begin position="18"/>
        <end position="61"/>
    </location>
</feature>
<accession>A0A841TAP8</accession>
<dbReference type="Gene3D" id="1.10.287.1490">
    <property type="match status" value="1"/>
</dbReference>
<dbReference type="SUPFAM" id="SSF52540">
    <property type="entry name" value="P-loop containing nucleoside triphosphate hydrolases"/>
    <property type="match status" value="1"/>
</dbReference>
<dbReference type="EMBL" id="JACJVN010000017">
    <property type="protein sequence ID" value="MBB6676468.1"/>
    <property type="molecule type" value="Genomic_DNA"/>
</dbReference>
<dbReference type="Proteomes" id="UP000574133">
    <property type="component" value="Unassembled WGS sequence"/>
</dbReference>
<proteinExistence type="predicted"/>
<comment type="caution">
    <text evidence="3">The sequence shown here is derived from an EMBL/GenBank/DDBJ whole genome shotgun (WGS) entry which is preliminary data.</text>
</comment>
<dbReference type="AlphaFoldDB" id="A0A841TAP8"/>
<evidence type="ECO:0000259" key="2">
    <source>
        <dbReference type="Pfam" id="PF13514"/>
    </source>
</evidence>
<dbReference type="InterPro" id="IPR027417">
    <property type="entry name" value="P-loop_NTPase"/>
</dbReference>
<reference evidence="3 4" key="1">
    <citation type="submission" date="2020-08" db="EMBL/GenBank/DDBJ databases">
        <title>Cohnella phylogeny.</title>
        <authorList>
            <person name="Dunlap C."/>
        </authorList>
    </citation>
    <scope>NUCLEOTIDE SEQUENCE [LARGE SCALE GENOMIC DNA]</scope>
    <source>
        <strain evidence="3 4">DSM 103658</strain>
    </source>
</reference>
<sequence length="662" mass="75420">MKRIQLLRLTLLNFKGARNFTLNAEGKEVRIYGTNEAGKTTLADGFTWLLFGKDTQNKTDFGIKTLDEFGKELHNLEHEVEGSFLVGGMRRTLRRVYREVYTRKRGAATLEFSGHTTDYFVDGVPVKKSEYEDEVAALVDEEYFKLLTNPTYFSEQLDWRKRRKTLLDVCGDITDDDVMAGNKSLAALPTILQGRTIDKHKAVIAARRKEINEELQKLPIRIDEASRSMPETDGLDKQWIETRIAELTSQQDEKRAEISRIQSGGEVAVKERRLREIEGELQQLKNELQGDTLERVAAKRREESRLRQEADDIRFEIETLERRIKSREQAISERRGEADRLRSQWKARNDEQFHGHTHDENCPYCGQALPAEQVAAAHSKALAEFNRAKAEALESISRRGRAATLESTRLEAENIEASDLVQKLSVTCREKYSDAEFAAKELATLQSNVADVESHPAYIQKREELASVRQEIVSLQESAYDAVAVVRSELDELNAAIAGYRQDLAKFELAESTRKRIAEYEQREKELAEEFERLEHELYLTEEFTRAKVAMLESRINSRFQLVRFKLFKEQVNGGLEECCEATYKGVPYGAGLNNAARINAGLDIINTLSEHFEVSVPIFVDNAESVVELIDTVGQKVCLVVSALDKQLRVETIGEEMKEAV</sequence>
<gene>
    <name evidence="3" type="ORF">H4Q31_03910</name>
</gene>
<keyword evidence="1" id="KW-0175">Coiled coil</keyword>
<feature type="coiled-coil region" evidence="1">
    <location>
        <begin position="458"/>
        <end position="537"/>
    </location>
</feature>
<dbReference type="Pfam" id="PF13514">
    <property type="entry name" value="AAA_27"/>
    <property type="match status" value="1"/>
</dbReference>
<name>A0A841TAP8_9BACL</name>
<dbReference type="RefSeq" id="WP_185177762.1">
    <property type="nucleotide sequence ID" value="NZ_CBCSEP010000004.1"/>
</dbReference>
<evidence type="ECO:0000313" key="4">
    <source>
        <dbReference type="Proteomes" id="UP000574133"/>
    </source>
</evidence>